<feature type="binding site" evidence="7">
    <location>
        <position position="62"/>
    </location>
    <ligand>
        <name>Zn(2+)</name>
        <dbReference type="ChEBI" id="CHEBI:29105"/>
    </ligand>
</feature>
<protein>
    <submittedName>
        <fullName evidence="9">Hemolysin III family protein</fullName>
    </submittedName>
</protein>
<reference evidence="9" key="1">
    <citation type="journal article" date="2022" name="Front. Microbiol.">
        <title>Genome-based taxonomic rearrangement of Oceanobacter-related bacteria including the description of Thalassolituus hydrocarbonoclasticus sp. nov. and Thalassolituus pacificus sp. nov. and emended description of the genus Thalassolituus.</title>
        <authorList>
            <person name="Dong C."/>
            <person name="Wei L."/>
            <person name="Wang J."/>
            <person name="Lai Q."/>
            <person name="Huang Z."/>
            <person name="Shao Z."/>
        </authorList>
    </citation>
    <scope>NUCLEOTIDE SEQUENCE</scope>
    <source>
        <strain evidence="9">59MF3M-4</strain>
    </source>
</reference>
<evidence type="ECO:0000256" key="5">
    <source>
        <dbReference type="ARBA" id="ARBA00022989"/>
    </source>
</evidence>
<gene>
    <name evidence="9" type="ORF">NYR02_04210</name>
</gene>
<evidence type="ECO:0000256" key="1">
    <source>
        <dbReference type="ARBA" id="ARBA00004651"/>
    </source>
</evidence>
<sequence length="217" mass="24333">MHAVFRDPISGLTHLAGAVFAIVALCILAAQAAMYGGVWHMVSFMIFGATLLLMFASSTVYHLIHASEDVIQWLKRIDHMAIFLLIAGTYTPICLVPLHGSSGWWLFGVVWALALTGVILKLVWISAPRWFSTVIYVLMGWLVVFVYPLLDQIPADALKWITYGGLSYTIGAVVYTTKWPNPWPKWFGFHEIWHLFVIGGGFCHFWAIAFHLAKVPV</sequence>
<keyword evidence="6 8" id="KW-0472">Membrane</keyword>
<evidence type="ECO:0000256" key="2">
    <source>
        <dbReference type="ARBA" id="ARBA00008488"/>
    </source>
</evidence>
<comment type="caution">
    <text evidence="9">The sequence shown here is derived from an EMBL/GenBank/DDBJ whole genome shotgun (WGS) entry which is preliminary data.</text>
</comment>
<comment type="similarity">
    <text evidence="2">Belongs to the UPF0073 (Hly-III) family.</text>
</comment>
<accession>A0A9X2WDT2</accession>
<dbReference type="GO" id="GO:0140911">
    <property type="term" value="F:pore-forming activity"/>
    <property type="evidence" value="ECO:0007669"/>
    <property type="project" value="InterPro"/>
</dbReference>
<keyword evidence="4 8" id="KW-0812">Transmembrane</keyword>
<proteinExistence type="inferred from homology"/>
<evidence type="ECO:0000313" key="10">
    <source>
        <dbReference type="Proteomes" id="UP001147830"/>
    </source>
</evidence>
<feature type="binding site" evidence="7">
    <location>
        <position position="190"/>
    </location>
    <ligand>
        <name>Zn(2+)</name>
        <dbReference type="ChEBI" id="CHEBI:29105"/>
    </ligand>
</feature>
<evidence type="ECO:0000256" key="7">
    <source>
        <dbReference type="PIRSR" id="PIRSR604254-1"/>
    </source>
</evidence>
<dbReference type="EMBL" id="JAOANI010000012">
    <property type="protein sequence ID" value="MCT7358225.1"/>
    <property type="molecule type" value="Genomic_DNA"/>
</dbReference>
<feature type="transmembrane region" description="Helical" evidence="8">
    <location>
        <begin position="104"/>
        <end position="123"/>
    </location>
</feature>
<dbReference type="PANTHER" id="PTHR20855:SF3">
    <property type="entry name" value="LD03007P"/>
    <property type="match status" value="1"/>
</dbReference>
<dbReference type="PANTHER" id="PTHR20855">
    <property type="entry name" value="ADIPOR/PROGESTIN RECEPTOR-RELATED"/>
    <property type="match status" value="1"/>
</dbReference>
<evidence type="ECO:0000313" key="9">
    <source>
        <dbReference type="EMBL" id="MCT7358225.1"/>
    </source>
</evidence>
<feature type="transmembrane region" description="Helical" evidence="8">
    <location>
        <begin position="76"/>
        <end position="98"/>
    </location>
</feature>
<keyword evidence="7" id="KW-0479">Metal-binding</keyword>
<dbReference type="NCBIfam" id="TIGR01065">
    <property type="entry name" value="hlyIII"/>
    <property type="match status" value="1"/>
</dbReference>
<evidence type="ECO:0000256" key="8">
    <source>
        <dbReference type="SAM" id="Phobius"/>
    </source>
</evidence>
<feature type="transmembrane region" description="Helical" evidence="8">
    <location>
        <begin position="41"/>
        <end position="64"/>
    </location>
</feature>
<evidence type="ECO:0000256" key="3">
    <source>
        <dbReference type="ARBA" id="ARBA00022475"/>
    </source>
</evidence>
<evidence type="ECO:0000256" key="4">
    <source>
        <dbReference type="ARBA" id="ARBA00022692"/>
    </source>
</evidence>
<feature type="transmembrane region" description="Helical" evidence="8">
    <location>
        <begin position="192"/>
        <end position="213"/>
    </location>
</feature>
<dbReference type="Pfam" id="PF03006">
    <property type="entry name" value="HlyIII"/>
    <property type="match status" value="1"/>
</dbReference>
<keyword evidence="5 8" id="KW-1133">Transmembrane helix</keyword>
<keyword evidence="7" id="KW-0862">Zinc</keyword>
<evidence type="ECO:0000256" key="6">
    <source>
        <dbReference type="ARBA" id="ARBA00023136"/>
    </source>
</evidence>
<feature type="transmembrane region" description="Helical" evidence="8">
    <location>
        <begin position="130"/>
        <end position="150"/>
    </location>
</feature>
<comment type="subcellular location">
    <subcellularLocation>
        <location evidence="1">Cell membrane</location>
        <topology evidence="1">Multi-pass membrane protein</topology>
    </subcellularLocation>
</comment>
<dbReference type="GO" id="GO:0046872">
    <property type="term" value="F:metal ion binding"/>
    <property type="evidence" value="ECO:0007669"/>
    <property type="project" value="UniProtKB-KW"/>
</dbReference>
<feature type="transmembrane region" description="Helical" evidence="8">
    <location>
        <begin position="12"/>
        <end position="35"/>
    </location>
</feature>
<reference evidence="9" key="2">
    <citation type="submission" date="2022-08" db="EMBL/GenBank/DDBJ databases">
        <authorList>
            <person name="Dong C."/>
        </authorList>
    </citation>
    <scope>NUCLEOTIDE SEQUENCE</scope>
    <source>
        <strain evidence="9">59MF3M-4</strain>
    </source>
</reference>
<feature type="binding site" evidence="7">
    <location>
        <position position="194"/>
    </location>
    <ligand>
        <name>Zn(2+)</name>
        <dbReference type="ChEBI" id="CHEBI:29105"/>
    </ligand>
</feature>
<dbReference type="GO" id="GO:0005886">
    <property type="term" value="C:plasma membrane"/>
    <property type="evidence" value="ECO:0007669"/>
    <property type="project" value="UniProtKB-SubCell"/>
</dbReference>
<keyword evidence="3" id="KW-1003">Cell membrane</keyword>
<name>A0A9X2WDT2_9GAMM</name>
<dbReference type="Proteomes" id="UP001147830">
    <property type="component" value="Unassembled WGS sequence"/>
</dbReference>
<dbReference type="InterPro" id="IPR005744">
    <property type="entry name" value="Hy-lIII"/>
</dbReference>
<keyword evidence="10" id="KW-1185">Reference proteome</keyword>
<organism evidence="9 10">
    <name type="scientific">Thalassolituus pacificus</name>
    <dbReference type="NCBI Taxonomy" id="2975440"/>
    <lineage>
        <taxon>Bacteria</taxon>
        <taxon>Pseudomonadati</taxon>
        <taxon>Pseudomonadota</taxon>
        <taxon>Gammaproteobacteria</taxon>
        <taxon>Oceanospirillales</taxon>
        <taxon>Oceanospirillaceae</taxon>
        <taxon>Thalassolituus</taxon>
    </lineage>
</organism>
<dbReference type="RefSeq" id="WP_260975145.1">
    <property type="nucleotide sequence ID" value="NZ_JAOANI010000012.1"/>
</dbReference>
<dbReference type="InterPro" id="IPR004254">
    <property type="entry name" value="AdipoR/HlyIII-related"/>
</dbReference>
<dbReference type="AlphaFoldDB" id="A0A9X2WDT2"/>